<feature type="region of interest" description="Disordered" evidence="8">
    <location>
        <begin position="556"/>
        <end position="630"/>
    </location>
</feature>
<feature type="transmembrane region" description="Helical" evidence="9">
    <location>
        <begin position="1013"/>
        <end position="1037"/>
    </location>
</feature>
<feature type="compositionally biased region" description="Polar residues" evidence="8">
    <location>
        <begin position="28"/>
        <end position="46"/>
    </location>
</feature>
<name>A0A6D2L7S0_9BRAS</name>
<dbReference type="Pfam" id="PF01490">
    <property type="entry name" value="Aa_trans"/>
    <property type="match status" value="2"/>
</dbReference>
<keyword evidence="12" id="KW-1185">Reference proteome</keyword>
<evidence type="ECO:0000256" key="8">
    <source>
        <dbReference type="SAM" id="MobiDB-lite"/>
    </source>
</evidence>
<feature type="transmembrane region" description="Helical" evidence="9">
    <location>
        <begin position="1049"/>
        <end position="1071"/>
    </location>
</feature>
<sequence length="1079" mass="117015">MTTQDETFEQESVYSYQTDDEEDEESQAKSSVPSSPLSRNGSSNDPVTWPRSYRQSMDMLTGVTPPNRTSFVSSFRQRRQSSAFCSFTSSPSKQQLLVDNDEIHNSRVTSIKSFIASHLKLSLPEDLSIPHEGRSCTVSQSVLNGINVLCGGALLTMPYAVKEGGWLGLVILFAFGIITFYTGILLKRCLENSPGIHTYPDIGQAAFGTTGRILASILLYVELYATCVEYIIMMSDNLAGMFPNTSFYVNGVSLDANQVFAISATLIVLPTVWLRDLSLLSYLSAGGVFSSILLALCLFWAGTVDNIGFHLSGKALDLTNLPFAIGIYGFGFGSHSVFPNIYSSMKEPSKFPMVLLASFGFCTVFYISVAVCGYSMFGDAIQSQFTLNIPQHFTSSKIAAWTALVTPMTKYALTIAPVVLSLEELIPSSSRTMRSKGASTVFRTILVLSTLVVALTVPFFATVAALIGSFIAMLIALIFPCLCYLSIMKGRLTNFQIGVCIFVIIVGVVSSCCGTYAAIARSRKQRKMKLDEEFLHDRDHSFLTDDEENQAELACSDDEHDGNGAGRRGGSNSDSSSPLSRNRSDNNLSDVSNTPWPQSYRQSMDLLTGMTPPSLSFMPRSGSRRNASSFHKRQQSSFCDSFSSSSSKPLLSQPISDKEETILPVKPPNFPSQLKLSVTDLPLPDSNLCSFSQSVLNGTNVLCGLGLITMPYAIKESGWLGLVILVLFGVITCYTGVLMKRCLESSPGLQTYPDIGQAAFGITGRFVISILLYVELYAACVEYIIMMSDNLSGLFPNVSLSIAAGISLDSAQIFAILTTLLVLPTVWLKDLSLLSYLSVGGVLASILLGLCLFWVGVVDGIGFHSTGRLLDLSNLPVTIGIFGFGYSGHSVFPNIYSSMKDPSKFPLVLIICFSFCTVLYIAVATCGYTMFGEVVQSQFTLNMPKHFLSSKIAVWTAVVTPMTKYALTITPIVLSLEELIPTAKMRSHGVSIVFRTILVTSTLVVALSVPFFAIVAALIGSFLAMLVALIIPCLCYLSILKGKLNNTQIGLCVFIIIFGVVSGCCGTYSAISRLANQLT</sequence>
<evidence type="ECO:0000256" key="5">
    <source>
        <dbReference type="ARBA" id="ARBA00022989"/>
    </source>
</evidence>
<feature type="transmembrane region" description="Helical" evidence="9">
    <location>
        <begin position="213"/>
        <end position="232"/>
    </location>
</feature>
<feature type="compositionally biased region" description="Low complexity" evidence="8">
    <location>
        <begin position="570"/>
        <end position="593"/>
    </location>
</feature>
<comment type="similarity">
    <text evidence="7">Belongs to the amino acid/polyamine transporter 2 family. Amino acid/auxin permease (AAAP) (TC 2.A.18.5) subfamily.</text>
</comment>
<evidence type="ECO:0000313" key="11">
    <source>
        <dbReference type="EMBL" id="CAA7061773.1"/>
    </source>
</evidence>
<feature type="region of interest" description="Disordered" evidence="8">
    <location>
        <begin position="638"/>
        <end position="657"/>
    </location>
</feature>
<feature type="transmembrane region" description="Helical" evidence="9">
    <location>
        <begin position="907"/>
        <end position="932"/>
    </location>
</feature>
<evidence type="ECO:0000256" key="6">
    <source>
        <dbReference type="ARBA" id="ARBA00023136"/>
    </source>
</evidence>
<evidence type="ECO:0000256" key="3">
    <source>
        <dbReference type="ARBA" id="ARBA00022692"/>
    </source>
</evidence>
<dbReference type="GO" id="GO:0005774">
    <property type="term" value="C:vacuolar membrane"/>
    <property type="evidence" value="ECO:0007669"/>
    <property type="project" value="TreeGrafter"/>
</dbReference>
<gene>
    <name evidence="11" type="ORF">MERR_LOCUS49009</name>
</gene>
<feature type="transmembrane region" description="Helical" evidence="9">
    <location>
        <begin position="875"/>
        <end position="895"/>
    </location>
</feature>
<feature type="compositionally biased region" description="Polar residues" evidence="8">
    <location>
        <begin position="1"/>
        <end position="17"/>
    </location>
</feature>
<feature type="region of interest" description="Disordered" evidence="8">
    <location>
        <begin position="1"/>
        <end position="51"/>
    </location>
</feature>
<feature type="transmembrane region" description="Helical" evidence="9">
    <location>
        <begin position="252"/>
        <end position="272"/>
    </location>
</feature>
<accession>A0A6D2L7S0</accession>
<feature type="transmembrane region" description="Helical" evidence="9">
    <location>
        <begin position="441"/>
        <end position="461"/>
    </location>
</feature>
<dbReference type="FunFam" id="1.20.1740.10:FF:000047">
    <property type="entry name" value="Amino acid transporter AVT1A"/>
    <property type="match status" value="2"/>
</dbReference>
<dbReference type="PANTHER" id="PTHR22950:SF692">
    <property type="entry name" value="TRANSMEMBRANE AMINO ACID TRANSPORTER FAMILY PROTEIN"/>
    <property type="match status" value="1"/>
</dbReference>
<evidence type="ECO:0000256" key="9">
    <source>
        <dbReference type="SAM" id="Phobius"/>
    </source>
</evidence>
<dbReference type="InterPro" id="IPR013057">
    <property type="entry name" value="AA_transpt_TM"/>
</dbReference>
<feature type="transmembrane region" description="Helical" evidence="9">
    <location>
        <begin position="499"/>
        <end position="519"/>
    </location>
</feature>
<feature type="transmembrane region" description="Helical" evidence="9">
    <location>
        <begin position="719"/>
        <end position="739"/>
    </location>
</feature>
<evidence type="ECO:0000259" key="10">
    <source>
        <dbReference type="Pfam" id="PF01490"/>
    </source>
</evidence>
<feature type="transmembrane region" description="Helical" evidence="9">
    <location>
        <begin position="321"/>
        <end position="342"/>
    </location>
</feature>
<feature type="transmembrane region" description="Helical" evidence="9">
    <location>
        <begin position="834"/>
        <end position="855"/>
    </location>
</feature>
<dbReference type="OrthoDB" id="655540at2759"/>
<feature type="transmembrane region" description="Helical" evidence="9">
    <location>
        <begin position="766"/>
        <end position="786"/>
    </location>
</feature>
<dbReference type="PANTHER" id="PTHR22950">
    <property type="entry name" value="AMINO ACID TRANSPORTER"/>
    <property type="match status" value="1"/>
</dbReference>
<evidence type="ECO:0000313" key="12">
    <source>
        <dbReference type="Proteomes" id="UP000467841"/>
    </source>
</evidence>
<dbReference type="GO" id="GO:0015179">
    <property type="term" value="F:L-amino acid transmembrane transporter activity"/>
    <property type="evidence" value="ECO:0007669"/>
    <property type="project" value="TreeGrafter"/>
</dbReference>
<organism evidence="11 12">
    <name type="scientific">Microthlaspi erraticum</name>
    <dbReference type="NCBI Taxonomy" id="1685480"/>
    <lineage>
        <taxon>Eukaryota</taxon>
        <taxon>Viridiplantae</taxon>
        <taxon>Streptophyta</taxon>
        <taxon>Embryophyta</taxon>
        <taxon>Tracheophyta</taxon>
        <taxon>Spermatophyta</taxon>
        <taxon>Magnoliopsida</taxon>
        <taxon>eudicotyledons</taxon>
        <taxon>Gunneridae</taxon>
        <taxon>Pentapetalae</taxon>
        <taxon>rosids</taxon>
        <taxon>malvids</taxon>
        <taxon>Brassicales</taxon>
        <taxon>Brassicaceae</taxon>
        <taxon>Coluteocarpeae</taxon>
        <taxon>Microthlaspi</taxon>
    </lineage>
</organism>
<evidence type="ECO:0000256" key="4">
    <source>
        <dbReference type="ARBA" id="ARBA00022970"/>
    </source>
</evidence>
<comment type="caution">
    <text evidence="11">The sequence shown here is derived from an EMBL/GenBank/DDBJ whole genome shotgun (WGS) entry which is preliminary data.</text>
</comment>
<comment type="subcellular location">
    <subcellularLocation>
        <location evidence="1">Membrane</location>
        <topology evidence="1">Multi-pass membrane protein</topology>
    </subcellularLocation>
</comment>
<feature type="compositionally biased region" description="Low complexity" evidence="8">
    <location>
        <begin position="638"/>
        <end position="655"/>
    </location>
</feature>
<feature type="transmembrane region" description="Helical" evidence="9">
    <location>
        <begin position="988"/>
        <end position="1007"/>
    </location>
</feature>
<keyword evidence="2" id="KW-0813">Transport</keyword>
<dbReference type="Proteomes" id="UP000467841">
    <property type="component" value="Unassembled WGS sequence"/>
</dbReference>
<protein>
    <recommendedName>
        <fullName evidence="10">Amino acid transporter transmembrane domain-containing protein</fullName>
    </recommendedName>
</protein>
<feature type="transmembrane region" description="Helical" evidence="9">
    <location>
        <begin position="798"/>
        <end position="822"/>
    </location>
</feature>
<feature type="domain" description="Amino acid transporter transmembrane" evidence="10">
    <location>
        <begin position="690"/>
        <end position="1071"/>
    </location>
</feature>
<dbReference type="AlphaFoldDB" id="A0A6D2L7S0"/>
<evidence type="ECO:0000256" key="2">
    <source>
        <dbReference type="ARBA" id="ARBA00022448"/>
    </source>
</evidence>
<keyword evidence="6 9" id="KW-0472">Membrane</keyword>
<keyword evidence="5 9" id="KW-1133">Transmembrane helix</keyword>
<feature type="transmembrane region" description="Helical" evidence="9">
    <location>
        <begin position="354"/>
        <end position="378"/>
    </location>
</feature>
<proteinExistence type="inferred from homology"/>
<feature type="transmembrane region" description="Helical" evidence="9">
    <location>
        <begin position="166"/>
        <end position="186"/>
    </location>
</feature>
<dbReference type="EMBL" id="CACVBM020001895">
    <property type="protein sequence ID" value="CAA7061773.1"/>
    <property type="molecule type" value="Genomic_DNA"/>
</dbReference>
<keyword evidence="4" id="KW-0029">Amino-acid transport</keyword>
<evidence type="ECO:0000256" key="7">
    <source>
        <dbReference type="ARBA" id="ARBA00049662"/>
    </source>
</evidence>
<feature type="transmembrane region" description="Helical" evidence="9">
    <location>
        <begin position="467"/>
        <end position="487"/>
    </location>
</feature>
<feature type="transmembrane region" description="Helical" evidence="9">
    <location>
        <begin position="279"/>
        <end position="301"/>
    </location>
</feature>
<feature type="domain" description="Amino acid transporter transmembrane" evidence="10">
    <location>
        <begin position="136"/>
        <end position="519"/>
    </location>
</feature>
<reference evidence="11" key="1">
    <citation type="submission" date="2020-01" db="EMBL/GenBank/DDBJ databases">
        <authorList>
            <person name="Mishra B."/>
        </authorList>
    </citation>
    <scope>NUCLEOTIDE SEQUENCE [LARGE SCALE GENOMIC DNA]</scope>
</reference>
<evidence type="ECO:0000256" key="1">
    <source>
        <dbReference type="ARBA" id="ARBA00004141"/>
    </source>
</evidence>
<keyword evidence="3 9" id="KW-0812">Transmembrane</keyword>